<proteinExistence type="predicted"/>
<sequence length="200" mass="23477">MQSSWFEYPKLFFNPMRDYAPSPTIFRQATLDDVEGIAEVLTLSFNHFNEVTFWVYPLIKIGVCQDLRKRLQNNEKENICLIAVFINNTEGKVNQEILGTVELSFRENYRWAKKEKYAYIANLAVRENCRRQGIASQLLSRCEQIAQENNYSHVYLHVLASNHKARKLYLNNGYTIQQVETDLFSLFIPSQRRLLLTKSL</sequence>
<accession>A0A844GS66</accession>
<evidence type="ECO:0000259" key="1">
    <source>
        <dbReference type="PROSITE" id="PS51186"/>
    </source>
</evidence>
<feature type="domain" description="N-acetyltransferase" evidence="1">
    <location>
        <begin position="24"/>
        <end position="200"/>
    </location>
</feature>
<dbReference type="PANTHER" id="PTHR47426">
    <property type="entry name" value="ACYL-COA N-ACYLTRANSFERASES (NAT) SUPERFAMILY PROTEIN"/>
    <property type="match status" value="1"/>
</dbReference>
<dbReference type="SUPFAM" id="SSF55729">
    <property type="entry name" value="Acyl-CoA N-acyltransferases (Nat)"/>
    <property type="match status" value="1"/>
</dbReference>
<dbReference type="AlphaFoldDB" id="A0A844GS66"/>
<gene>
    <name evidence="2" type="ORF">GGC33_03045</name>
</gene>
<dbReference type="GO" id="GO:0016747">
    <property type="term" value="F:acyltransferase activity, transferring groups other than amino-acyl groups"/>
    <property type="evidence" value="ECO:0007669"/>
    <property type="project" value="InterPro"/>
</dbReference>
<protein>
    <submittedName>
        <fullName evidence="2">GNAT family N-acetyltransferase</fullName>
    </submittedName>
</protein>
<comment type="caution">
    <text evidence="2">The sequence shown here is derived from an EMBL/GenBank/DDBJ whole genome shotgun (WGS) entry which is preliminary data.</text>
</comment>
<dbReference type="CDD" id="cd04301">
    <property type="entry name" value="NAT_SF"/>
    <property type="match status" value="1"/>
</dbReference>
<dbReference type="InterPro" id="IPR016181">
    <property type="entry name" value="Acyl_CoA_acyltransferase"/>
</dbReference>
<evidence type="ECO:0000313" key="3">
    <source>
        <dbReference type="Proteomes" id="UP000437131"/>
    </source>
</evidence>
<dbReference type="PROSITE" id="PS51186">
    <property type="entry name" value="GNAT"/>
    <property type="match status" value="1"/>
</dbReference>
<dbReference type="RefSeq" id="WP_133117766.1">
    <property type="nucleotide sequence ID" value="NZ_WMIA01000002.1"/>
</dbReference>
<name>A0A844GS66_9CHRO</name>
<organism evidence="2 3">
    <name type="scientific">Cyanobacterium aponinum 0216</name>
    <dbReference type="NCBI Taxonomy" id="2676140"/>
    <lineage>
        <taxon>Bacteria</taxon>
        <taxon>Bacillati</taxon>
        <taxon>Cyanobacteriota</taxon>
        <taxon>Cyanophyceae</taxon>
        <taxon>Oscillatoriophycideae</taxon>
        <taxon>Chroococcales</taxon>
        <taxon>Geminocystaceae</taxon>
        <taxon>Cyanobacterium</taxon>
    </lineage>
</organism>
<dbReference type="InterPro" id="IPR000182">
    <property type="entry name" value="GNAT_dom"/>
</dbReference>
<dbReference type="EMBL" id="WMIA01000002">
    <property type="protein sequence ID" value="MTF37902.1"/>
    <property type="molecule type" value="Genomic_DNA"/>
</dbReference>
<reference evidence="2 3" key="1">
    <citation type="submission" date="2019-11" db="EMBL/GenBank/DDBJ databases">
        <title>Isolation of a new High Light Tolerant Cyanobacteria.</title>
        <authorList>
            <person name="Dobson Z."/>
            <person name="Vaughn N."/>
            <person name="Vaughn M."/>
            <person name="Fromme P."/>
            <person name="Mazor Y."/>
        </authorList>
    </citation>
    <scope>NUCLEOTIDE SEQUENCE [LARGE SCALE GENOMIC DNA]</scope>
    <source>
        <strain evidence="2 3">0216</strain>
    </source>
</reference>
<dbReference type="Pfam" id="PF00583">
    <property type="entry name" value="Acetyltransf_1"/>
    <property type="match status" value="1"/>
</dbReference>
<dbReference type="Gene3D" id="3.40.630.30">
    <property type="match status" value="1"/>
</dbReference>
<keyword evidence="2" id="KW-0808">Transferase</keyword>
<evidence type="ECO:0000313" key="2">
    <source>
        <dbReference type="EMBL" id="MTF37902.1"/>
    </source>
</evidence>
<dbReference type="Proteomes" id="UP000437131">
    <property type="component" value="Unassembled WGS sequence"/>
</dbReference>
<dbReference type="PANTHER" id="PTHR47426:SF3">
    <property type="entry name" value="GCN5-RELATED N-ACETYLTRANSFERASE 6, CHLOROPLASTIC"/>
    <property type="match status" value="1"/>
</dbReference>